<keyword evidence="1" id="KW-0812">Transmembrane</keyword>
<feature type="transmembrane region" description="Helical" evidence="1">
    <location>
        <begin position="38"/>
        <end position="55"/>
    </location>
</feature>
<keyword evidence="3" id="KW-1185">Reference proteome</keyword>
<sequence>MFDAGSFVIAMFIGLFLVLDGASDFWVPTPVGNPSLKIAAGVALLVCASILLVLGN</sequence>
<dbReference type="Proteomes" id="UP000008731">
    <property type="component" value="Segment"/>
</dbReference>
<dbReference type="EMBL" id="HM004124">
    <property type="protein sequence ID" value="ADG60043.1"/>
    <property type="molecule type" value="Genomic_DNA"/>
</dbReference>
<evidence type="ECO:0000313" key="2">
    <source>
        <dbReference type="EMBL" id="ADG60043.1"/>
    </source>
</evidence>
<keyword evidence="1" id="KW-0472">Membrane</keyword>
<dbReference type="GeneID" id="9926577"/>
<accession>E5EPS7</accession>
<gene>
    <name evidence="2" type="ORF">Acj9p143</name>
</gene>
<name>E5EPS7_9CAUD</name>
<keyword evidence="1" id="KW-1133">Transmembrane helix</keyword>
<organism evidence="2 3">
    <name type="scientific">Acinetobacter phage Acj9</name>
    <dbReference type="NCBI Taxonomy" id="760939"/>
    <lineage>
        <taxon>Viruses</taxon>
        <taxon>Duplodnaviria</taxon>
        <taxon>Heunggongvirae</taxon>
        <taxon>Uroviricota</taxon>
        <taxon>Caudoviricetes</taxon>
        <taxon>Pantevenvirales</taxon>
        <taxon>Straboviridae</taxon>
        <taxon>Twarogvirinae</taxon>
        <taxon>Acajnonavirus</taxon>
        <taxon>Acajnonavirus acj9</taxon>
    </lineage>
</organism>
<proteinExistence type="predicted"/>
<reference evidence="2 3" key="1">
    <citation type="journal article" date="2010" name="Virol. J.">
        <title>Genomes of the T4-related bacteriophages as windows on microbial genome evolution.</title>
        <authorList>
            <person name="Petrov V.M."/>
            <person name="Ratnayaka S."/>
            <person name="Nolan J.M."/>
            <person name="Miller E.S."/>
            <person name="Karam J.D."/>
        </authorList>
    </citation>
    <scope>NUCLEOTIDE SEQUENCE [LARGE SCALE GENOMIC DNA]</scope>
</reference>
<feature type="transmembrane region" description="Helical" evidence="1">
    <location>
        <begin position="7"/>
        <end position="26"/>
    </location>
</feature>
<evidence type="ECO:0000256" key="1">
    <source>
        <dbReference type="SAM" id="Phobius"/>
    </source>
</evidence>
<dbReference type="KEGG" id="vg:9926577"/>
<evidence type="ECO:0000313" key="3">
    <source>
        <dbReference type="Proteomes" id="UP000008731"/>
    </source>
</evidence>
<protein>
    <submittedName>
        <fullName evidence="2">Uncharacterized protein</fullName>
    </submittedName>
</protein>
<dbReference type="RefSeq" id="YP_004010280.1">
    <property type="nucleotide sequence ID" value="NC_014663.1"/>
</dbReference>